<organism evidence="2 3">
    <name type="scientific">Paraconexibacter algicola</name>
    <dbReference type="NCBI Taxonomy" id="2133960"/>
    <lineage>
        <taxon>Bacteria</taxon>
        <taxon>Bacillati</taxon>
        <taxon>Actinomycetota</taxon>
        <taxon>Thermoleophilia</taxon>
        <taxon>Solirubrobacterales</taxon>
        <taxon>Paraconexibacteraceae</taxon>
        <taxon>Paraconexibacter</taxon>
    </lineage>
</organism>
<keyword evidence="3" id="KW-1185">Reference proteome</keyword>
<gene>
    <name evidence="2" type="ORF">C7Y72_17745</name>
</gene>
<keyword evidence="1" id="KW-1133">Transmembrane helix</keyword>
<keyword evidence="1" id="KW-0472">Membrane</keyword>
<evidence type="ECO:0000313" key="2">
    <source>
        <dbReference type="EMBL" id="PTL55495.1"/>
    </source>
</evidence>
<evidence type="ECO:0000256" key="1">
    <source>
        <dbReference type="SAM" id="Phobius"/>
    </source>
</evidence>
<dbReference type="EMBL" id="PYYB01000003">
    <property type="protein sequence ID" value="PTL55495.1"/>
    <property type="molecule type" value="Genomic_DNA"/>
</dbReference>
<accession>A0A2T4UDD9</accession>
<proteinExistence type="predicted"/>
<dbReference type="AlphaFoldDB" id="A0A2T4UDD9"/>
<dbReference type="Proteomes" id="UP000240739">
    <property type="component" value="Unassembled WGS sequence"/>
</dbReference>
<sequence length="61" mass="6362">MAPRGRTDEQRRQAKAAAIGGLAGVLLIGVVIVLVGYPLGLIPLAGSLVILGMVYRGTFDR</sequence>
<feature type="transmembrane region" description="Helical" evidence="1">
    <location>
        <begin position="16"/>
        <end position="35"/>
    </location>
</feature>
<comment type="caution">
    <text evidence="2">The sequence shown here is derived from an EMBL/GenBank/DDBJ whole genome shotgun (WGS) entry which is preliminary data.</text>
</comment>
<keyword evidence="1" id="KW-0812">Transmembrane</keyword>
<protein>
    <submittedName>
        <fullName evidence="2">Uncharacterized protein</fullName>
    </submittedName>
</protein>
<evidence type="ECO:0000313" key="3">
    <source>
        <dbReference type="Proteomes" id="UP000240739"/>
    </source>
</evidence>
<reference evidence="2 3" key="1">
    <citation type="submission" date="2018-03" db="EMBL/GenBank/DDBJ databases">
        <title>Aquarubrobacter algicola gen. nov., sp. nov., a novel actinobacterium isolated from shallow eutrophic lake during the end of cyanobacterial harmful algal blooms.</title>
        <authorList>
            <person name="Chun S.J."/>
        </authorList>
    </citation>
    <scope>NUCLEOTIDE SEQUENCE [LARGE SCALE GENOMIC DNA]</scope>
    <source>
        <strain evidence="2 3">Seoho-28</strain>
    </source>
</reference>
<dbReference type="RefSeq" id="WP_107570538.1">
    <property type="nucleotide sequence ID" value="NZ_PYYB01000003.1"/>
</dbReference>
<name>A0A2T4UDD9_9ACTN</name>